<dbReference type="Proteomes" id="UP001148838">
    <property type="component" value="Unassembled WGS sequence"/>
</dbReference>
<keyword evidence="3" id="KW-1185">Reference proteome</keyword>
<evidence type="ECO:0000313" key="2">
    <source>
        <dbReference type="EMBL" id="KAJ4425640.1"/>
    </source>
</evidence>
<evidence type="ECO:0000256" key="1">
    <source>
        <dbReference type="SAM" id="MobiDB-lite"/>
    </source>
</evidence>
<protein>
    <submittedName>
        <fullName evidence="2">Uncharacterized protein</fullName>
    </submittedName>
</protein>
<evidence type="ECO:0000313" key="3">
    <source>
        <dbReference type="Proteomes" id="UP001148838"/>
    </source>
</evidence>
<reference evidence="2 3" key="1">
    <citation type="journal article" date="2022" name="Allergy">
        <title>Genome assembly and annotation of Periplaneta americana reveal a comprehensive cockroach allergen profile.</title>
        <authorList>
            <person name="Wang L."/>
            <person name="Xiong Q."/>
            <person name="Saelim N."/>
            <person name="Wang L."/>
            <person name="Nong W."/>
            <person name="Wan A.T."/>
            <person name="Shi M."/>
            <person name="Liu X."/>
            <person name="Cao Q."/>
            <person name="Hui J.H.L."/>
            <person name="Sookrung N."/>
            <person name="Leung T.F."/>
            <person name="Tungtrongchitr A."/>
            <person name="Tsui S.K.W."/>
        </authorList>
    </citation>
    <scope>NUCLEOTIDE SEQUENCE [LARGE SCALE GENOMIC DNA]</scope>
    <source>
        <strain evidence="2">PWHHKU_190912</strain>
    </source>
</reference>
<gene>
    <name evidence="2" type="ORF">ANN_27836</name>
</gene>
<dbReference type="EMBL" id="JAJSOF020000042">
    <property type="protein sequence ID" value="KAJ4425640.1"/>
    <property type="molecule type" value="Genomic_DNA"/>
</dbReference>
<feature type="compositionally biased region" description="Polar residues" evidence="1">
    <location>
        <begin position="427"/>
        <end position="442"/>
    </location>
</feature>
<organism evidence="2 3">
    <name type="scientific">Periplaneta americana</name>
    <name type="common">American cockroach</name>
    <name type="synonym">Blatta americana</name>
    <dbReference type="NCBI Taxonomy" id="6978"/>
    <lineage>
        <taxon>Eukaryota</taxon>
        <taxon>Metazoa</taxon>
        <taxon>Ecdysozoa</taxon>
        <taxon>Arthropoda</taxon>
        <taxon>Hexapoda</taxon>
        <taxon>Insecta</taxon>
        <taxon>Pterygota</taxon>
        <taxon>Neoptera</taxon>
        <taxon>Polyneoptera</taxon>
        <taxon>Dictyoptera</taxon>
        <taxon>Blattodea</taxon>
        <taxon>Blattoidea</taxon>
        <taxon>Blattidae</taxon>
        <taxon>Blattinae</taxon>
        <taxon>Periplaneta</taxon>
    </lineage>
</organism>
<accession>A0ABQ8RVQ5</accession>
<sequence>MGRRIIHGAVVVYPMCELMVNGYGAQRAVLETALLLGKEGNLSHLEVTGMNRDCVEQSYDTNSEIRVEDITPVPNSSAVVKTEVDERNFLRQLVTSVKEEHVNQSPDVISETNFEKDLVPISFPMVKREPEERNISDQHVPGIKDHNQDLTSQIKLEKDSVPVSFPVVKRELEEQNFLDQLVTVIKEENVNQSSDVKSEINSVPIAFPVVKREPEEEQSDLDTVNEESSLEVMAEDNEDLAESIVDNVEKSVSQEVVNIVREEDKSIQPGNNRKDSPNVGDVSRNSFKLPEGGVSRGAVRRLAVISADRGENAADVSLFCAFRLNDLGSHGGLWRRVLMCPPLMTAHRPGGEKFNSGAHAALTNPDFSGCINRNSGLQLSAAWAPAIKFLTAQTTGRHQWRTHENSSAEPTVRPKVIQPESTKQDDTSAAFSPQSALITANRRTAPRLTPPTGTIN</sequence>
<proteinExistence type="predicted"/>
<comment type="caution">
    <text evidence="2">The sequence shown here is derived from an EMBL/GenBank/DDBJ whole genome shotgun (WGS) entry which is preliminary data.</text>
</comment>
<feature type="region of interest" description="Disordered" evidence="1">
    <location>
        <begin position="395"/>
        <end position="456"/>
    </location>
</feature>
<feature type="region of interest" description="Disordered" evidence="1">
    <location>
        <begin position="261"/>
        <end position="290"/>
    </location>
</feature>
<feature type="compositionally biased region" description="Basic and acidic residues" evidence="1">
    <location>
        <begin position="261"/>
        <end position="276"/>
    </location>
</feature>
<name>A0ABQ8RVQ5_PERAM</name>